<dbReference type="KEGG" id="sniv:SFSGTM_21450"/>
<protein>
    <submittedName>
        <fullName evidence="1">Uncharacterized protein</fullName>
    </submittedName>
</protein>
<reference evidence="2" key="1">
    <citation type="submission" date="2019-11" db="EMBL/GenBank/DDBJ databases">
        <title>Isolation and characterization of a novel species in the genus Sulfuriferula.</title>
        <authorList>
            <person name="Mochizuki J."/>
            <person name="Kojima H."/>
            <person name="Fukui M."/>
        </authorList>
    </citation>
    <scope>NUCLEOTIDE SEQUENCE [LARGE SCALE GENOMIC DNA]</scope>
    <source>
        <strain evidence="2">SGTM</strain>
    </source>
</reference>
<evidence type="ECO:0000313" key="1">
    <source>
        <dbReference type="EMBL" id="BBP01437.1"/>
    </source>
</evidence>
<proteinExistence type="predicted"/>
<sequence length="209" mass="23530">MLVRILGKTLILPFQMRLSTARSAIAALPYVQIFPTADLARFNLRGLTPEMFCVNIADQINVRGLLSGTVENEQQILVAQWLIDEDEYRAALQVKPDHAYWVARLAQIHGYLPTLDEEFVEIEQLVDGVHGYRLTVVTADIGDKIAPYASYQFDSYQAHEWLGLVPDNQYLSELRLHLADTLQNIAQAGVKLTAVFDETDYAGVAHEQD</sequence>
<accession>A0A809SEH8</accession>
<dbReference type="EMBL" id="AP021881">
    <property type="protein sequence ID" value="BBP01437.1"/>
    <property type="molecule type" value="Genomic_DNA"/>
</dbReference>
<name>A0A809SEH8_9PROT</name>
<dbReference type="AlphaFoldDB" id="A0A809SEH8"/>
<evidence type="ECO:0000313" key="2">
    <source>
        <dbReference type="Proteomes" id="UP000463939"/>
    </source>
</evidence>
<dbReference type="Proteomes" id="UP000463939">
    <property type="component" value="Chromosome"/>
</dbReference>
<gene>
    <name evidence="1" type="ORF">SFSGTM_21450</name>
</gene>
<organism evidence="1 2">
    <name type="scientific">Sulfuriferula nivalis</name>
    <dbReference type="NCBI Taxonomy" id="2675298"/>
    <lineage>
        <taxon>Bacteria</taxon>
        <taxon>Pseudomonadati</taxon>
        <taxon>Pseudomonadota</taxon>
        <taxon>Betaproteobacteria</taxon>
        <taxon>Nitrosomonadales</taxon>
        <taxon>Sulfuricellaceae</taxon>
        <taxon>Sulfuriferula</taxon>
    </lineage>
</organism>
<keyword evidence="2" id="KW-1185">Reference proteome</keyword>